<proteinExistence type="predicted"/>
<keyword evidence="3" id="KW-1185">Reference proteome</keyword>
<dbReference type="PANTHER" id="PTHR35563">
    <property type="entry name" value="BARREL METAL-DEPENDENT HYDROLASE, PUTATIVE (AFU_ORTHOLOGUE AFUA_1G16240)-RELATED"/>
    <property type="match status" value="1"/>
</dbReference>
<dbReference type="GO" id="GO:0016787">
    <property type="term" value="F:hydrolase activity"/>
    <property type="evidence" value="ECO:0007669"/>
    <property type="project" value="InterPro"/>
</dbReference>
<gene>
    <name evidence="2" type="ORF">EDD36DRAFT_487871</name>
</gene>
<evidence type="ECO:0000313" key="2">
    <source>
        <dbReference type="EMBL" id="KAI1612803.1"/>
    </source>
</evidence>
<dbReference type="Gene3D" id="3.20.20.140">
    <property type="entry name" value="Metal-dependent hydrolases"/>
    <property type="match status" value="1"/>
</dbReference>
<evidence type="ECO:0000313" key="3">
    <source>
        <dbReference type="Proteomes" id="UP001203852"/>
    </source>
</evidence>
<dbReference type="AlphaFoldDB" id="A0AAN6ICV9"/>
<sequence>MAEQGKRGFKLPIGAWDSHIHIIDEDHWKINDDAPFHPKQANLDQLLAFERTLGIDHVCVVAMSVYMTDNRCNMDGLRRLKGKGRGVAIIDPDTVTDEELDEMHSVGFRGVRINLRTRSQAYGPHVWGEVLPKYVARLRRLKSWVVQIFVSMDQIQHIAPHVPGLLQAGLKVVFDHVGHPEAGGSPMSQPGCKELYDLLSNHKQVYIKLSGLYRLPEVPDLDTHVRHLLEIAPDQIVWASDWPHTAGPEFNPGGNPQAVQDFMVVDILGFIKQCVEWCRGDPELIHKIWVDNPRRLWDYHDED</sequence>
<dbReference type="InterPro" id="IPR006680">
    <property type="entry name" value="Amidohydro-rel"/>
</dbReference>
<dbReference type="InterPro" id="IPR032466">
    <property type="entry name" value="Metal_Hydrolase"/>
</dbReference>
<accession>A0AAN6ICV9</accession>
<dbReference type="EMBL" id="MU404354">
    <property type="protein sequence ID" value="KAI1612803.1"/>
    <property type="molecule type" value="Genomic_DNA"/>
</dbReference>
<dbReference type="InterPro" id="IPR052358">
    <property type="entry name" value="Aro_Compnd_Degr_Hydrolases"/>
</dbReference>
<comment type="caution">
    <text evidence="2">The sequence shown here is derived from an EMBL/GenBank/DDBJ whole genome shotgun (WGS) entry which is preliminary data.</text>
</comment>
<dbReference type="SUPFAM" id="SSF51556">
    <property type="entry name" value="Metallo-dependent hydrolases"/>
    <property type="match status" value="1"/>
</dbReference>
<protein>
    <recommendedName>
        <fullName evidence="1">Amidohydrolase-related domain-containing protein</fullName>
    </recommendedName>
</protein>
<reference evidence="2" key="1">
    <citation type="journal article" date="2022" name="bioRxiv">
        <title>Deciphering the potential niche of two novel black yeast fungi from a biological soil crust based on their genomes, phenotypes, and melanin regulation.</title>
        <authorList>
            <consortium name="DOE Joint Genome Institute"/>
            <person name="Carr E.C."/>
            <person name="Barton Q."/>
            <person name="Grambo S."/>
            <person name="Sullivan M."/>
            <person name="Renfro C.M."/>
            <person name="Kuo A."/>
            <person name="Pangilinan J."/>
            <person name="Lipzen A."/>
            <person name="Keymanesh K."/>
            <person name="Savage E."/>
            <person name="Barry K."/>
            <person name="Grigoriev I.V."/>
            <person name="Riekhof W.R."/>
            <person name="Harris S.S."/>
        </authorList>
    </citation>
    <scope>NUCLEOTIDE SEQUENCE</scope>
    <source>
        <strain evidence="2">JF 03-4F</strain>
    </source>
</reference>
<dbReference type="Proteomes" id="UP001203852">
    <property type="component" value="Unassembled WGS sequence"/>
</dbReference>
<evidence type="ECO:0000259" key="1">
    <source>
        <dbReference type="Pfam" id="PF04909"/>
    </source>
</evidence>
<feature type="domain" description="Amidohydrolase-related" evidence="1">
    <location>
        <begin position="17"/>
        <end position="298"/>
    </location>
</feature>
<organism evidence="2 3">
    <name type="scientific">Exophiala viscosa</name>
    <dbReference type="NCBI Taxonomy" id="2486360"/>
    <lineage>
        <taxon>Eukaryota</taxon>
        <taxon>Fungi</taxon>
        <taxon>Dikarya</taxon>
        <taxon>Ascomycota</taxon>
        <taxon>Pezizomycotina</taxon>
        <taxon>Eurotiomycetes</taxon>
        <taxon>Chaetothyriomycetidae</taxon>
        <taxon>Chaetothyriales</taxon>
        <taxon>Herpotrichiellaceae</taxon>
        <taxon>Exophiala</taxon>
    </lineage>
</organism>
<dbReference type="PANTHER" id="PTHR35563:SF2">
    <property type="entry name" value="BARREL METAL-DEPENDENT HYDROLASE, PUTATIVE (AFU_ORTHOLOGUE AFUA_1G16240)-RELATED"/>
    <property type="match status" value="1"/>
</dbReference>
<dbReference type="Pfam" id="PF04909">
    <property type="entry name" value="Amidohydro_2"/>
    <property type="match status" value="1"/>
</dbReference>
<name>A0AAN6ICV9_9EURO</name>